<gene>
    <name evidence="2" type="ORF">OCV99_06315</name>
</gene>
<feature type="domain" description="IrrE N-terminal-like" evidence="1">
    <location>
        <begin position="64"/>
        <end position="143"/>
    </location>
</feature>
<sequence length="247" mass="29443">MNHYDIQKRILDVFAECSVFSFPVDCTSLLEHYGYTLHTYQELGRKNKALYEMCISYSEEAFRDGAHRIIAYNQDKSPLRIRFSLAHELGHHILGHKNETRHNEIEANFFAGNLLAPRMAIYYARCQNARDVSFIFQISEEAAQIAYEDYLRWHEELLLRERRMTALERDMYYHFYRAEQDCFVWNVKTCDFCGATLYNSYENHCRGCELPKERPLRSDTPALSDILFSDDMERFRRMEARWLSPIL</sequence>
<evidence type="ECO:0000313" key="2">
    <source>
        <dbReference type="EMBL" id="MCU6686173.1"/>
    </source>
</evidence>
<dbReference type="Proteomes" id="UP001652431">
    <property type="component" value="Unassembled WGS sequence"/>
</dbReference>
<reference evidence="2 3" key="1">
    <citation type="journal article" date="2021" name="ISME Commun">
        <title>Automated analysis of genomic sequences facilitates high-throughput and comprehensive description of bacteria.</title>
        <authorList>
            <person name="Hitch T.C.A."/>
        </authorList>
    </citation>
    <scope>NUCLEOTIDE SEQUENCE [LARGE SCALE GENOMIC DNA]</scope>
    <source>
        <strain evidence="2 3">Sanger_03</strain>
    </source>
</reference>
<dbReference type="RefSeq" id="WP_158369213.1">
    <property type="nucleotide sequence ID" value="NZ_JAOQJU010000004.1"/>
</dbReference>
<organism evidence="2 3">
    <name type="scientific">Dorea acetigenes</name>
    <dbReference type="NCBI Taxonomy" id="2981787"/>
    <lineage>
        <taxon>Bacteria</taxon>
        <taxon>Bacillati</taxon>
        <taxon>Bacillota</taxon>
        <taxon>Clostridia</taxon>
        <taxon>Lachnospirales</taxon>
        <taxon>Lachnospiraceae</taxon>
        <taxon>Dorea</taxon>
    </lineage>
</organism>
<dbReference type="PANTHER" id="PTHR43236:SF2">
    <property type="entry name" value="BLL0069 PROTEIN"/>
    <property type="match status" value="1"/>
</dbReference>
<dbReference type="Gene3D" id="1.10.10.2910">
    <property type="match status" value="1"/>
</dbReference>
<keyword evidence="3" id="KW-1185">Reference proteome</keyword>
<comment type="caution">
    <text evidence="2">The sequence shown here is derived from an EMBL/GenBank/DDBJ whole genome shotgun (WGS) entry which is preliminary data.</text>
</comment>
<dbReference type="Pfam" id="PF06114">
    <property type="entry name" value="Peptidase_M78"/>
    <property type="match status" value="1"/>
</dbReference>
<dbReference type="PANTHER" id="PTHR43236">
    <property type="entry name" value="ANTITOXIN HIGA1"/>
    <property type="match status" value="1"/>
</dbReference>
<dbReference type="InterPro" id="IPR010359">
    <property type="entry name" value="IrrE_HExxH"/>
</dbReference>
<accession>A0ABT2RLC8</accession>
<dbReference type="EMBL" id="JAOQJU010000004">
    <property type="protein sequence ID" value="MCU6686173.1"/>
    <property type="molecule type" value="Genomic_DNA"/>
</dbReference>
<proteinExistence type="predicted"/>
<evidence type="ECO:0000313" key="3">
    <source>
        <dbReference type="Proteomes" id="UP001652431"/>
    </source>
</evidence>
<protein>
    <submittedName>
        <fullName evidence="2">ImmA/IrrE family metallo-endopeptidase</fullName>
    </submittedName>
</protein>
<evidence type="ECO:0000259" key="1">
    <source>
        <dbReference type="Pfam" id="PF06114"/>
    </source>
</evidence>
<name>A0ABT2RLC8_9FIRM</name>
<dbReference type="InterPro" id="IPR052345">
    <property type="entry name" value="Rad_response_metalloprotease"/>
</dbReference>